<accession>A0A4Y2LXY4</accession>
<comment type="caution">
    <text evidence="1">The sequence shown here is derived from an EMBL/GenBank/DDBJ whole genome shotgun (WGS) entry which is preliminary data.</text>
</comment>
<protein>
    <submittedName>
        <fullName evidence="1">Uncharacterized protein</fullName>
    </submittedName>
</protein>
<sequence>MPIPRGCLPKSEFSRDFQSADHTAFFGTPEPEKQFETPNPFSLRRPSLEHPVFIHSFREWISAYLFLHWIMALWLTNSSLPSGQPLLWEGS</sequence>
<proteinExistence type="predicted"/>
<evidence type="ECO:0000313" key="2">
    <source>
        <dbReference type="Proteomes" id="UP000499080"/>
    </source>
</evidence>
<keyword evidence="2" id="KW-1185">Reference proteome</keyword>
<dbReference type="AlphaFoldDB" id="A0A4Y2LXY4"/>
<organism evidence="1 2">
    <name type="scientific">Araneus ventricosus</name>
    <name type="common">Orbweaver spider</name>
    <name type="synonym">Epeira ventricosa</name>
    <dbReference type="NCBI Taxonomy" id="182803"/>
    <lineage>
        <taxon>Eukaryota</taxon>
        <taxon>Metazoa</taxon>
        <taxon>Ecdysozoa</taxon>
        <taxon>Arthropoda</taxon>
        <taxon>Chelicerata</taxon>
        <taxon>Arachnida</taxon>
        <taxon>Araneae</taxon>
        <taxon>Araneomorphae</taxon>
        <taxon>Entelegynae</taxon>
        <taxon>Araneoidea</taxon>
        <taxon>Araneidae</taxon>
        <taxon>Araneus</taxon>
    </lineage>
</organism>
<name>A0A4Y2LXY4_ARAVE</name>
<evidence type="ECO:0000313" key="1">
    <source>
        <dbReference type="EMBL" id="GBN19010.1"/>
    </source>
</evidence>
<dbReference type="EMBL" id="BGPR01006436">
    <property type="protein sequence ID" value="GBN19010.1"/>
    <property type="molecule type" value="Genomic_DNA"/>
</dbReference>
<dbReference type="Proteomes" id="UP000499080">
    <property type="component" value="Unassembled WGS sequence"/>
</dbReference>
<reference evidence="1 2" key="1">
    <citation type="journal article" date="2019" name="Sci. Rep.">
        <title>Orb-weaving spider Araneus ventricosus genome elucidates the spidroin gene catalogue.</title>
        <authorList>
            <person name="Kono N."/>
            <person name="Nakamura H."/>
            <person name="Ohtoshi R."/>
            <person name="Moran D.A.P."/>
            <person name="Shinohara A."/>
            <person name="Yoshida Y."/>
            <person name="Fujiwara M."/>
            <person name="Mori M."/>
            <person name="Tomita M."/>
            <person name="Arakawa K."/>
        </authorList>
    </citation>
    <scope>NUCLEOTIDE SEQUENCE [LARGE SCALE GENOMIC DNA]</scope>
</reference>
<gene>
    <name evidence="1" type="ORF">AVEN_113485_1</name>
</gene>